<feature type="binding site" evidence="7">
    <location>
        <position position="33"/>
    </location>
    <ligand>
        <name>glyoxylate</name>
        <dbReference type="ChEBI" id="CHEBI:36655"/>
    </ligand>
</feature>
<dbReference type="InterPro" id="IPR008259">
    <property type="entry name" value="FMN_hydac_DH_AS"/>
</dbReference>
<evidence type="ECO:0000259" key="8">
    <source>
        <dbReference type="PROSITE" id="PS51349"/>
    </source>
</evidence>
<feature type="active site" description="Proton acceptor" evidence="6">
    <location>
        <position position="259"/>
    </location>
</feature>
<dbReference type="PROSITE" id="PS00557">
    <property type="entry name" value="FMN_HYDROXY_ACID_DH_1"/>
    <property type="match status" value="1"/>
</dbReference>
<keyword evidence="7" id="KW-0288">FMN</keyword>
<dbReference type="InterPro" id="IPR037396">
    <property type="entry name" value="FMN_HAD"/>
</dbReference>
<feature type="binding site" evidence="7">
    <location>
        <position position="139"/>
    </location>
    <ligand>
        <name>FMN</name>
        <dbReference type="ChEBI" id="CHEBI:58210"/>
    </ligand>
</feature>
<dbReference type="STRING" id="1450538.A0A2V5HHC6"/>
<dbReference type="CDD" id="cd02809">
    <property type="entry name" value="alpha_hydroxyacid_oxid_FMN"/>
    <property type="match status" value="1"/>
</dbReference>
<dbReference type="GO" id="GO:0016491">
    <property type="term" value="F:oxidoreductase activity"/>
    <property type="evidence" value="ECO:0007669"/>
    <property type="project" value="UniProtKB-KW"/>
</dbReference>
<comment type="similarity">
    <text evidence="3">Belongs to the FMN-dependent alpha-hydroxy acid dehydrogenase family.</text>
</comment>
<dbReference type="InterPro" id="IPR000262">
    <property type="entry name" value="FMN-dep_DH"/>
</dbReference>
<evidence type="ECO:0000256" key="1">
    <source>
        <dbReference type="ARBA" id="ARBA00001917"/>
    </source>
</evidence>
<evidence type="ECO:0000313" key="10">
    <source>
        <dbReference type="Proteomes" id="UP000249829"/>
    </source>
</evidence>
<feature type="binding site" evidence="7">
    <location>
        <begin position="313"/>
        <end position="314"/>
    </location>
    <ligand>
        <name>FMN</name>
        <dbReference type="ChEBI" id="CHEBI:58210"/>
    </ligand>
</feature>
<dbReference type="PANTHER" id="PTHR10578:SF149">
    <property type="entry name" value="2-HYDROXYACID OXIDASE 2"/>
    <property type="match status" value="1"/>
</dbReference>
<accession>A0A2V5HHC6</accession>
<keyword evidence="10" id="KW-1185">Reference proteome</keyword>
<name>A0A2V5HHC6_ASPV1</name>
<dbReference type="GO" id="GO:0005737">
    <property type="term" value="C:cytoplasm"/>
    <property type="evidence" value="ECO:0007669"/>
    <property type="project" value="UniProtKB-ARBA"/>
</dbReference>
<reference evidence="9 10" key="1">
    <citation type="submission" date="2018-02" db="EMBL/GenBank/DDBJ databases">
        <title>The genomes of Aspergillus section Nigri reveals drivers in fungal speciation.</title>
        <authorList>
            <consortium name="DOE Joint Genome Institute"/>
            <person name="Vesth T.C."/>
            <person name="Nybo J."/>
            <person name="Theobald S."/>
            <person name="Brandl J."/>
            <person name="Frisvad J.C."/>
            <person name="Nielsen K.F."/>
            <person name="Lyhne E.K."/>
            <person name="Kogle M.E."/>
            <person name="Kuo A."/>
            <person name="Riley R."/>
            <person name="Clum A."/>
            <person name="Nolan M."/>
            <person name="Lipzen A."/>
            <person name="Salamov A."/>
            <person name="Henrissat B."/>
            <person name="Wiebenga A."/>
            <person name="De vries R.P."/>
            <person name="Grigoriev I.V."/>
            <person name="Mortensen U.H."/>
            <person name="Andersen M.R."/>
            <person name="Baker S.E."/>
        </authorList>
    </citation>
    <scope>NUCLEOTIDE SEQUENCE [LARGE SCALE GENOMIC DNA]</scope>
    <source>
        <strain evidence="9 10">CBS 115571</strain>
    </source>
</reference>
<dbReference type="OMA" id="DKTIAWL"/>
<dbReference type="PIRSF" id="PIRSF000138">
    <property type="entry name" value="Al-hdrx_acd_dh"/>
    <property type="match status" value="1"/>
</dbReference>
<protein>
    <recommendedName>
        <fullName evidence="4">Oxidase FUB9</fullName>
    </recommendedName>
    <alternativeName>
        <fullName evidence="5">Fusaric acid biosynthesis protein 9</fullName>
    </alternativeName>
</protein>
<evidence type="ECO:0000256" key="7">
    <source>
        <dbReference type="PIRSR" id="PIRSR000138-2"/>
    </source>
</evidence>
<proteinExistence type="inferred from homology"/>
<gene>
    <name evidence="9" type="ORF">BO99DRAFT_468032</name>
</gene>
<keyword evidence="7" id="KW-0285">Flavoprotein</keyword>
<dbReference type="PANTHER" id="PTHR10578">
    <property type="entry name" value="S -2-HYDROXY-ACID OXIDASE-RELATED"/>
    <property type="match status" value="1"/>
</dbReference>
<evidence type="ECO:0000256" key="2">
    <source>
        <dbReference type="ARBA" id="ARBA00023002"/>
    </source>
</evidence>
<comment type="cofactor">
    <cofactor evidence="1">
        <name>FMN</name>
        <dbReference type="ChEBI" id="CHEBI:58210"/>
    </cofactor>
</comment>
<feature type="binding site" evidence="7">
    <location>
        <position position="235"/>
    </location>
    <ligand>
        <name>FMN</name>
        <dbReference type="ChEBI" id="CHEBI:58210"/>
    </ligand>
</feature>
<organism evidence="9 10">
    <name type="scientific">Aspergillus violaceofuscus (strain CBS 115571)</name>
    <dbReference type="NCBI Taxonomy" id="1450538"/>
    <lineage>
        <taxon>Eukaryota</taxon>
        <taxon>Fungi</taxon>
        <taxon>Dikarya</taxon>
        <taxon>Ascomycota</taxon>
        <taxon>Pezizomycotina</taxon>
        <taxon>Eurotiomycetes</taxon>
        <taxon>Eurotiomycetidae</taxon>
        <taxon>Eurotiales</taxon>
        <taxon>Aspergillaceae</taxon>
        <taxon>Aspergillus</taxon>
    </lineage>
</organism>
<dbReference type="InterPro" id="IPR012133">
    <property type="entry name" value="Alpha-hydoxy_acid_DH_FMN"/>
</dbReference>
<dbReference type="Gene3D" id="3.20.20.70">
    <property type="entry name" value="Aldolase class I"/>
    <property type="match status" value="1"/>
</dbReference>
<feature type="domain" description="FMN hydroxy acid dehydrogenase" evidence="8">
    <location>
        <begin position="7"/>
        <end position="364"/>
    </location>
</feature>
<feature type="binding site" evidence="7">
    <location>
        <position position="262"/>
    </location>
    <ligand>
        <name>glyoxylate</name>
        <dbReference type="ChEBI" id="CHEBI:36655"/>
    </ligand>
</feature>
<feature type="binding site" evidence="7">
    <location>
        <position position="259"/>
    </location>
    <ligand>
        <name>glyoxylate</name>
        <dbReference type="ChEBI" id="CHEBI:36655"/>
    </ligand>
</feature>
<evidence type="ECO:0000256" key="5">
    <source>
        <dbReference type="ARBA" id="ARBA00083297"/>
    </source>
</evidence>
<feature type="binding site" evidence="7">
    <location>
        <begin position="290"/>
        <end position="294"/>
    </location>
    <ligand>
        <name>FMN</name>
        <dbReference type="ChEBI" id="CHEBI:58210"/>
    </ligand>
</feature>
<feature type="binding site" evidence="7">
    <location>
        <begin position="86"/>
        <end position="88"/>
    </location>
    <ligand>
        <name>FMN</name>
        <dbReference type="ChEBI" id="CHEBI:58210"/>
    </ligand>
</feature>
<sequence>MSNRGKSHDTKVLTIADLALEAQKRLPPVVRDYFNEGAGDLVTLRDNEEAYSRYKLMPRVLRDVADLDTTTTLFGSKIAFPFGFSPAAAHKLAHIDGETGTSRAAAAHNIPMALSSWSTSSVEEVIAASEGKGNPYIMQVSFFKDISITERIIKAAEKAGYKALFVSVDLPILGNRLNESRNNFNFPPHLKFPVLAGAAEMGLEDTYERGYDATIHWTKTIPWLRQHTNLAIWLKGVYAPADIELAIQHGVDGVLISNHGGRQLDGVPATLDALRVCAPVAKGRIPLAVDGGIRRGADVFKALALGASCCFVGRVPIWGLAYNGEQGVDLAIRIIYDEFCRTMMLAGCRTIADITPEHLAVLERGVLAKL</sequence>
<evidence type="ECO:0000256" key="4">
    <source>
        <dbReference type="ARBA" id="ARBA00073420"/>
    </source>
</evidence>
<dbReference type="AlphaFoldDB" id="A0A2V5HHC6"/>
<dbReference type="FunFam" id="3.20.20.70:FF:000056">
    <property type="entry name" value="hydroxyacid oxidase 2"/>
    <property type="match status" value="1"/>
</dbReference>
<keyword evidence="2" id="KW-0560">Oxidoreductase</keyword>
<evidence type="ECO:0000256" key="6">
    <source>
        <dbReference type="PIRSR" id="PIRSR000138-1"/>
    </source>
</evidence>
<dbReference type="PROSITE" id="PS51349">
    <property type="entry name" value="FMN_HYDROXY_ACID_DH_2"/>
    <property type="match status" value="1"/>
</dbReference>
<dbReference type="Pfam" id="PF01070">
    <property type="entry name" value="FMN_dh"/>
    <property type="match status" value="1"/>
</dbReference>
<dbReference type="Proteomes" id="UP000249829">
    <property type="component" value="Unassembled WGS sequence"/>
</dbReference>
<dbReference type="EMBL" id="KZ825186">
    <property type="protein sequence ID" value="PYI15450.1"/>
    <property type="molecule type" value="Genomic_DNA"/>
</dbReference>
<feature type="binding site" evidence="7">
    <location>
        <position position="176"/>
    </location>
    <ligand>
        <name>glyoxylate</name>
        <dbReference type="ChEBI" id="CHEBI:36655"/>
    </ligand>
</feature>
<feature type="binding site" evidence="7">
    <location>
        <position position="115"/>
    </location>
    <ligand>
        <name>FMN</name>
        <dbReference type="ChEBI" id="CHEBI:58210"/>
    </ligand>
</feature>
<evidence type="ECO:0000313" key="9">
    <source>
        <dbReference type="EMBL" id="PYI15450.1"/>
    </source>
</evidence>
<dbReference type="SUPFAM" id="SSF51395">
    <property type="entry name" value="FMN-linked oxidoreductases"/>
    <property type="match status" value="1"/>
</dbReference>
<dbReference type="GO" id="GO:0010181">
    <property type="term" value="F:FMN binding"/>
    <property type="evidence" value="ECO:0007669"/>
    <property type="project" value="InterPro"/>
</dbReference>
<evidence type="ECO:0000256" key="3">
    <source>
        <dbReference type="ARBA" id="ARBA00024042"/>
    </source>
</evidence>
<dbReference type="InterPro" id="IPR013785">
    <property type="entry name" value="Aldolase_TIM"/>
</dbReference>
<feature type="binding site" evidence="7">
    <location>
        <position position="257"/>
    </location>
    <ligand>
        <name>FMN</name>
        <dbReference type="ChEBI" id="CHEBI:58210"/>
    </ligand>
</feature>